<accession>A0A2P2QCF3</accession>
<dbReference type="EMBL" id="GGEC01084196">
    <property type="protein sequence ID" value="MBX64680.1"/>
    <property type="molecule type" value="Transcribed_RNA"/>
</dbReference>
<evidence type="ECO:0000313" key="1">
    <source>
        <dbReference type="EMBL" id="MBX64680.1"/>
    </source>
</evidence>
<protein>
    <submittedName>
        <fullName evidence="1">Uncharacterized protein</fullName>
    </submittedName>
</protein>
<name>A0A2P2QCF3_RHIMU</name>
<reference evidence="1" key="1">
    <citation type="submission" date="2018-02" db="EMBL/GenBank/DDBJ databases">
        <title>Rhizophora mucronata_Transcriptome.</title>
        <authorList>
            <person name="Meera S.P."/>
            <person name="Sreeshan A."/>
            <person name="Augustine A."/>
        </authorList>
    </citation>
    <scope>NUCLEOTIDE SEQUENCE</scope>
    <source>
        <tissue evidence="1">Leaf</tissue>
    </source>
</reference>
<proteinExistence type="predicted"/>
<organism evidence="1">
    <name type="scientific">Rhizophora mucronata</name>
    <name type="common">Asiatic mangrove</name>
    <dbReference type="NCBI Taxonomy" id="61149"/>
    <lineage>
        <taxon>Eukaryota</taxon>
        <taxon>Viridiplantae</taxon>
        <taxon>Streptophyta</taxon>
        <taxon>Embryophyta</taxon>
        <taxon>Tracheophyta</taxon>
        <taxon>Spermatophyta</taxon>
        <taxon>Magnoliopsida</taxon>
        <taxon>eudicotyledons</taxon>
        <taxon>Gunneridae</taxon>
        <taxon>Pentapetalae</taxon>
        <taxon>rosids</taxon>
        <taxon>fabids</taxon>
        <taxon>Malpighiales</taxon>
        <taxon>Rhizophoraceae</taxon>
        <taxon>Rhizophora</taxon>
    </lineage>
</organism>
<sequence length="35" mass="4032">MSKVFASSCRYPEQGKWKKDHELVVTSTTSLLVKF</sequence>
<dbReference type="AlphaFoldDB" id="A0A2P2QCF3"/>